<comment type="caution">
    <text evidence="8">The sequence shown here is derived from an EMBL/GenBank/DDBJ whole genome shotgun (WGS) entry which is preliminary data.</text>
</comment>
<organism evidence="8 9">
    <name type="scientific">Hungatella hathewayi WAL-18680</name>
    <dbReference type="NCBI Taxonomy" id="742737"/>
    <lineage>
        <taxon>Bacteria</taxon>
        <taxon>Bacillati</taxon>
        <taxon>Bacillota</taxon>
        <taxon>Clostridia</taxon>
        <taxon>Lachnospirales</taxon>
        <taxon>Lachnospiraceae</taxon>
        <taxon>Hungatella</taxon>
    </lineage>
</organism>
<dbReference type="PROSITE" id="PS00595">
    <property type="entry name" value="AA_TRANSFER_CLASS_5"/>
    <property type="match status" value="1"/>
</dbReference>
<dbReference type="InterPro" id="IPR015422">
    <property type="entry name" value="PyrdxlP-dep_Trfase_small"/>
</dbReference>
<evidence type="ECO:0000256" key="5">
    <source>
        <dbReference type="ARBA" id="ARBA00050776"/>
    </source>
</evidence>
<comment type="catalytic activity">
    <reaction evidence="5">
        <text>(sulfur carrier)-H + L-cysteine = (sulfur carrier)-SH + L-alanine</text>
        <dbReference type="Rhea" id="RHEA:43892"/>
        <dbReference type="Rhea" id="RHEA-COMP:14737"/>
        <dbReference type="Rhea" id="RHEA-COMP:14739"/>
        <dbReference type="ChEBI" id="CHEBI:29917"/>
        <dbReference type="ChEBI" id="CHEBI:35235"/>
        <dbReference type="ChEBI" id="CHEBI:57972"/>
        <dbReference type="ChEBI" id="CHEBI:64428"/>
        <dbReference type="EC" id="2.8.1.7"/>
    </reaction>
</comment>
<dbReference type="InterPro" id="IPR015424">
    <property type="entry name" value="PyrdxlP-dep_Trfase"/>
</dbReference>
<dbReference type="Pfam" id="PF00266">
    <property type="entry name" value="Aminotran_5"/>
    <property type="match status" value="1"/>
</dbReference>
<name>G5IIF3_9FIRM</name>
<dbReference type="InterPro" id="IPR016454">
    <property type="entry name" value="Cysteine_dSase"/>
</dbReference>
<accession>G5IIF3</accession>
<protein>
    <recommendedName>
        <fullName evidence="3">cysteine desulfurase</fullName>
        <ecNumber evidence="3">2.8.1.7</ecNumber>
    </recommendedName>
</protein>
<keyword evidence="4" id="KW-0663">Pyridoxal phosphate</keyword>
<dbReference type="InterPro" id="IPR010969">
    <property type="entry name" value="Cys_dSase-rel_unknwn_funct"/>
</dbReference>
<evidence type="ECO:0000256" key="3">
    <source>
        <dbReference type="ARBA" id="ARBA00012239"/>
    </source>
</evidence>
<dbReference type="PANTHER" id="PTHR43586">
    <property type="entry name" value="CYSTEINE DESULFURASE"/>
    <property type="match status" value="1"/>
</dbReference>
<dbReference type="EC" id="2.8.1.7" evidence="3"/>
<reference evidence="8 9" key="1">
    <citation type="submission" date="2011-08" db="EMBL/GenBank/DDBJ databases">
        <title>The Genome Sequence of Clostridium hathewayi WAL-18680.</title>
        <authorList>
            <consortium name="The Broad Institute Genome Sequencing Platform"/>
            <person name="Earl A."/>
            <person name="Ward D."/>
            <person name="Feldgarden M."/>
            <person name="Gevers D."/>
            <person name="Finegold S.M."/>
            <person name="Summanen P.H."/>
            <person name="Molitoris D.R."/>
            <person name="Song M."/>
            <person name="Daigneault M."/>
            <person name="Allen-Vercoe E."/>
            <person name="Young S.K."/>
            <person name="Zeng Q."/>
            <person name="Gargeya S."/>
            <person name="Fitzgerald M."/>
            <person name="Haas B."/>
            <person name="Abouelleil A."/>
            <person name="Alvarado L."/>
            <person name="Arachchi H.M."/>
            <person name="Berlin A."/>
            <person name="Brown A."/>
            <person name="Chapman S.B."/>
            <person name="Chen Z."/>
            <person name="Dunbar C."/>
            <person name="Freedman E."/>
            <person name="Gearin G."/>
            <person name="Gellesch M."/>
            <person name="Goldberg J."/>
            <person name="Griggs A."/>
            <person name="Gujja S."/>
            <person name="Heiman D."/>
            <person name="Howarth C."/>
            <person name="Larson L."/>
            <person name="Lui A."/>
            <person name="MacDonald P.J.P."/>
            <person name="Montmayeur A."/>
            <person name="Murphy C."/>
            <person name="Neiman D."/>
            <person name="Pearson M."/>
            <person name="Priest M."/>
            <person name="Roberts A."/>
            <person name="Saif S."/>
            <person name="Shea T."/>
            <person name="Shenoy N."/>
            <person name="Sisk P."/>
            <person name="Stolte C."/>
            <person name="Sykes S."/>
            <person name="Wortman J."/>
            <person name="Nusbaum C."/>
            <person name="Birren B."/>
        </authorList>
    </citation>
    <scope>NUCLEOTIDE SEQUENCE [LARGE SCALE GENOMIC DNA]</scope>
    <source>
        <strain evidence="8 9">WAL-18680</strain>
    </source>
</reference>
<feature type="domain" description="Aminotransferase class V" evidence="7">
    <location>
        <begin position="2"/>
        <end position="374"/>
    </location>
</feature>
<evidence type="ECO:0000313" key="9">
    <source>
        <dbReference type="Proteomes" id="UP000005384"/>
    </source>
</evidence>
<dbReference type="InterPro" id="IPR020578">
    <property type="entry name" value="Aminotrans_V_PyrdxlP_BS"/>
</dbReference>
<evidence type="ECO:0000256" key="2">
    <source>
        <dbReference type="ARBA" id="ARBA00010447"/>
    </source>
</evidence>
<evidence type="ECO:0000313" key="8">
    <source>
        <dbReference type="EMBL" id="EHI58735.1"/>
    </source>
</evidence>
<dbReference type="InterPro" id="IPR015421">
    <property type="entry name" value="PyrdxlP-dep_Trfase_major"/>
</dbReference>
<dbReference type="AlphaFoldDB" id="G5IIF3"/>
<dbReference type="PIRSF" id="PIRSF005572">
    <property type="entry name" value="NifS"/>
    <property type="match status" value="1"/>
</dbReference>
<dbReference type="RefSeq" id="WP_006781260.1">
    <property type="nucleotide sequence ID" value="NZ_CP040506.1"/>
</dbReference>
<sequence>MIYLDNAATTYHKPDVVVNAVADAMRHMGNAGRGAHEASLDASRIIYETREQLAELFGLWKPGGESCGRPSGVAFTANSTESLNIAIQGLFQPGDHVITTAMEHNSVLRPLYLMRERGLELSIAPADKKGNIRYEDLEHFIRPNTKAIVCTHASNLTGNMIDVERVGGICRKHHLLLIVDASQSAGVFDIDMEKMGIDVLCFTGHKSLMGPQGVGGICVRDGIRIRPLVVGGSGVHSYSKTHPDTMPTALEAGTLNGHGIAGLHAALAYLGELGSSVIREKEQRLMSLFYHGVKDIPGVTVYGDFDVPLRAPIVTLNIGNYDSGEVSDALAVDYGILTRAGAHCAPLMHEALGTKEQGAVRFSFSFHNTEEEVRTAVKAVEELAQ</sequence>
<dbReference type="SUPFAM" id="SSF53383">
    <property type="entry name" value="PLP-dependent transferases"/>
    <property type="match status" value="1"/>
</dbReference>
<keyword evidence="9" id="KW-1185">Reference proteome</keyword>
<dbReference type="NCBIfam" id="TIGR01977">
    <property type="entry name" value="am_tr_V_EF2568"/>
    <property type="match status" value="1"/>
</dbReference>
<comment type="similarity">
    <text evidence="2">Belongs to the class-V pyridoxal-phosphate-dependent aminotransferase family. Csd subfamily.</text>
</comment>
<evidence type="ECO:0000259" key="7">
    <source>
        <dbReference type="Pfam" id="PF00266"/>
    </source>
</evidence>
<proteinExistence type="inferred from homology"/>
<dbReference type="EMBL" id="ADLN01000091">
    <property type="protein sequence ID" value="EHI58735.1"/>
    <property type="molecule type" value="Genomic_DNA"/>
</dbReference>
<dbReference type="PATRIC" id="fig|742737.3.peg.3259"/>
<dbReference type="Proteomes" id="UP000005384">
    <property type="component" value="Unassembled WGS sequence"/>
</dbReference>
<dbReference type="GO" id="GO:0031071">
    <property type="term" value="F:cysteine desulfurase activity"/>
    <property type="evidence" value="ECO:0007669"/>
    <property type="project" value="UniProtKB-EC"/>
</dbReference>
<evidence type="ECO:0000256" key="6">
    <source>
        <dbReference type="RuleBase" id="RU004504"/>
    </source>
</evidence>
<dbReference type="OrthoDB" id="9804366at2"/>
<evidence type="ECO:0000256" key="4">
    <source>
        <dbReference type="ARBA" id="ARBA00022898"/>
    </source>
</evidence>
<gene>
    <name evidence="8" type="ORF">HMPREF9473_03281</name>
</gene>
<dbReference type="Gene3D" id="3.90.1150.10">
    <property type="entry name" value="Aspartate Aminotransferase, domain 1"/>
    <property type="match status" value="1"/>
</dbReference>
<dbReference type="InterPro" id="IPR000192">
    <property type="entry name" value="Aminotrans_V_dom"/>
</dbReference>
<dbReference type="PANTHER" id="PTHR43586:SF4">
    <property type="entry name" value="ISOPENICILLIN N EPIMERASE"/>
    <property type="match status" value="1"/>
</dbReference>
<evidence type="ECO:0000256" key="1">
    <source>
        <dbReference type="ARBA" id="ARBA00001933"/>
    </source>
</evidence>
<dbReference type="Gene3D" id="3.40.640.10">
    <property type="entry name" value="Type I PLP-dependent aspartate aminotransferase-like (Major domain)"/>
    <property type="match status" value="1"/>
</dbReference>
<dbReference type="HOGENOM" id="CLU_003433_2_4_9"/>
<comment type="cofactor">
    <cofactor evidence="1 6">
        <name>pyridoxal 5'-phosphate</name>
        <dbReference type="ChEBI" id="CHEBI:597326"/>
    </cofactor>
</comment>